<keyword evidence="1" id="KW-0472">Membrane</keyword>
<reference evidence="2" key="1">
    <citation type="submission" date="2016-06" db="UniProtKB">
        <authorList>
            <consortium name="WormBaseParasite"/>
        </authorList>
    </citation>
    <scope>IDENTIFICATION</scope>
</reference>
<evidence type="ECO:0000256" key="1">
    <source>
        <dbReference type="SAM" id="Phobius"/>
    </source>
</evidence>
<proteinExistence type="predicted"/>
<protein>
    <submittedName>
        <fullName evidence="2">Ovule protein</fullName>
    </submittedName>
</protein>
<dbReference type="PANTHER" id="PTHR33205:SF1">
    <property type="entry name" value="TRANSMEMBRANE PROTEIN"/>
    <property type="match status" value="1"/>
</dbReference>
<evidence type="ECO:0000313" key="2">
    <source>
        <dbReference type="WBParaSite" id="SSLN_0000101301-mRNA-1"/>
    </source>
</evidence>
<sequence length="122" mass="13654">LRPPLYRYAVSSTVYSLSLSLFKKLFNFPSRYLFTIGLVHLFSLGWILPITLGCIPKQSDSKVDLAGLRVEWKSRELTQTPLFLAVNLPGFGADLIPLHSPLLGESWLVSFPPLSDMLKFSG</sequence>
<keyword evidence="1" id="KW-0812">Transmembrane</keyword>
<dbReference type="AlphaFoldDB" id="A0A183S9S6"/>
<dbReference type="WBParaSite" id="SSLN_0000101301-mRNA-1">
    <property type="protein sequence ID" value="SSLN_0000101301-mRNA-1"/>
    <property type="gene ID" value="SSLN_0000101301"/>
</dbReference>
<feature type="transmembrane region" description="Helical" evidence="1">
    <location>
        <begin position="32"/>
        <end position="52"/>
    </location>
</feature>
<keyword evidence="1" id="KW-1133">Transmembrane helix</keyword>
<organism evidence="2">
    <name type="scientific">Schistocephalus solidus</name>
    <name type="common">Tapeworm</name>
    <dbReference type="NCBI Taxonomy" id="70667"/>
    <lineage>
        <taxon>Eukaryota</taxon>
        <taxon>Metazoa</taxon>
        <taxon>Spiralia</taxon>
        <taxon>Lophotrochozoa</taxon>
        <taxon>Platyhelminthes</taxon>
        <taxon>Cestoda</taxon>
        <taxon>Eucestoda</taxon>
        <taxon>Diphyllobothriidea</taxon>
        <taxon>Diphyllobothriidae</taxon>
        <taxon>Schistocephalus</taxon>
    </lineage>
</organism>
<dbReference type="PANTHER" id="PTHR33205">
    <property type="entry name" value="TRANSMEMBRANE PROTEIN"/>
    <property type="match status" value="1"/>
</dbReference>
<name>A0A183S9S6_SCHSO</name>
<accession>A0A183S9S6</accession>